<feature type="region of interest" description="Disordered" evidence="1">
    <location>
        <begin position="91"/>
        <end position="111"/>
    </location>
</feature>
<evidence type="ECO:0000313" key="3">
    <source>
        <dbReference type="Proteomes" id="UP000094526"/>
    </source>
</evidence>
<comment type="caution">
    <text evidence="2">The sequence shown here is derived from an EMBL/GenBank/DDBJ whole genome shotgun (WGS) entry which is preliminary data.</text>
</comment>
<name>A0A1C1CIR4_9EURO</name>
<sequence>MATPGGQRSKASDTARGGGKKRKSDDQATTSSGLQLSQKQARDTVSPLSNKKPKFSKADPHLDRAWAFQKETSDTVSVPAGGAELPLSNVDAFSHANGPRSSQEQSASANSAALEWMRTGSVSLEWMTSSAAPEWVQQWATTRRRAPSALDSDLPMNLYTRRFSNP</sequence>
<protein>
    <submittedName>
        <fullName evidence="2">Uncharacterized protein</fullName>
    </submittedName>
</protein>
<dbReference type="AlphaFoldDB" id="A0A1C1CIR4"/>
<organism evidence="2 3">
    <name type="scientific">Cladophialophora carrionii</name>
    <dbReference type="NCBI Taxonomy" id="86049"/>
    <lineage>
        <taxon>Eukaryota</taxon>
        <taxon>Fungi</taxon>
        <taxon>Dikarya</taxon>
        <taxon>Ascomycota</taxon>
        <taxon>Pezizomycotina</taxon>
        <taxon>Eurotiomycetes</taxon>
        <taxon>Chaetothyriomycetidae</taxon>
        <taxon>Chaetothyriales</taxon>
        <taxon>Herpotrichiellaceae</taxon>
        <taxon>Cladophialophora</taxon>
    </lineage>
</organism>
<dbReference type="EMBL" id="LGRB01000012">
    <property type="protein sequence ID" value="OCT48342.1"/>
    <property type="molecule type" value="Genomic_DNA"/>
</dbReference>
<feature type="region of interest" description="Disordered" evidence="1">
    <location>
        <begin position="1"/>
        <end position="63"/>
    </location>
</feature>
<evidence type="ECO:0000313" key="2">
    <source>
        <dbReference type="EMBL" id="OCT48342.1"/>
    </source>
</evidence>
<dbReference type="Proteomes" id="UP000094526">
    <property type="component" value="Unassembled WGS sequence"/>
</dbReference>
<accession>A0A1C1CIR4</accession>
<dbReference type="VEuPathDB" id="FungiDB:CLCR_04397"/>
<dbReference type="OrthoDB" id="10656142at2759"/>
<feature type="compositionally biased region" description="Low complexity" evidence="1">
    <location>
        <begin position="101"/>
        <end position="111"/>
    </location>
</feature>
<keyword evidence="3" id="KW-1185">Reference proteome</keyword>
<gene>
    <name evidence="2" type="ORF">CLCR_04397</name>
</gene>
<feature type="compositionally biased region" description="Polar residues" evidence="1">
    <location>
        <begin position="27"/>
        <end position="39"/>
    </location>
</feature>
<proteinExistence type="predicted"/>
<evidence type="ECO:0000256" key="1">
    <source>
        <dbReference type="SAM" id="MobiDB-lite"/>
    </source>
</evidence>
<reference evidence="3" key="1">
    <citation type="submission" date="2015-07" db="EMBL/GenBank/DDBJ databases">
        <authorList>
            <person name="Teixeira M.M."/>
            <person name="Souza R.C."/>
            <person name="Almeida L.G."/>
            <person name="Vicente V.A."/>
            <person name="de Hoog S."/>
            <person name="Bocca A.L."/>
            <person name="de Almeida S.R."/>
            <person name="Vasconcelos A.T."/>
            <person name="Felipe M.S."/>
        </authorList>
    </citation>
    <scope>NUCLEOTIDE SEQUENCE [LARGE SCALE GENOMIC DNA]</scope>
    <source>
        <strain evidence="3">KSF</strain>
    </source>
</reference>